<evidence type="ECO:0000313" key="1">
    <source>
        <dbReference type="EMBL" id="PYI21934.1"/>
    </source>
</evidence>
<dbReference type="EMBL" id="KZ825114">
    <property type="protein sequence ID" value="PYI21934.1"/>
    <property type="molecule type" value="Genomic_DNA"/>
</dbReference>
<gene>
    <name evidence="1" type="ORF">BO99DRAFT_430428</name>
</gene>
<evidence type="ECO:0000313" key="2">
    <source>
        <dbReference type="Proteomes" id="UP000249829"/>
    </source>
</evidence>
<sequence length="118" mass="13028">MVDALTTCVTLTGTPGNADHGDRTLVHAQIELISVLCQWLWRQSPALGIEVYSSWVCSPTNDVYHRATDPTDTDAFLYPSDQQSCGPRLHKFKTPLYHATHYSRQAKAAQSVRAAVIG</sequence>
<name>A0A2V5HJ10_ASPV1</name>
<dbReference type="Proteomes" id="UP000249829">
    <property type="component" value="Unassembled WGS sequence"/>
</dbReference>
<accession>A0A2V5HJ10</accession>
<proteinExistence type="predicted"/>
<dbReference type="AlphaFoldDB" id="A0A2V5HJ10"/>
<organism evidence="1 2">
    <name type="scientific">Aspergillus violaceofuscus (strain CBS 115571)</name>
    <dbReference type="NCBI Taxonomy" id="1450538"/>
    <lineage>
        <taxon>Eukaryota</taxon>
        <taxon>Fungi</taxon>
        <taxon>Dikarya</taxon>
        <taxon>Ascomycota</taxon>
        <taxon>Pezizomycotina</taxon>
        <taxon>Eurotiomycetes</taxon>
        <taxon>Eurotiomycetidae</taxon>
        <taxon>Eurotiales</taxon>
        <taxon>Aspergillaceae</taxon>
        <taxon>Aspergillus</taxon>
    </lineage>
</organism>
<reference evidence="1 2" key="1">
    <citation type="submission" date="2018-02" db="EMBL/GenBank/DDBJ databases">
        <title>The genomes of Aspergillus section Nigri reveals drivers in fungal speciation.</title>
        <authorList>
            <consortium name="DOE Joint Genome Institute"/>
            <person name="Vesth T.C."/>
            <person name="Nybo J."/>
            <person name="Theobald S."/>
            <person name="Brandl J."/>
            <person name="Frisvad J.C."/>
            <person name="Nielsen K.F."/>
            <person name="Lyhne E.K."/>
            <person name="Kogle M.E."/>
            <person name="Kuo A."/>
            <person name="Riley R."/>
            <person name="Clum A."/>
            <person name="Nolan M."/>
            <person name="Lipzen A."/>
            <person name="Salamov A."/>
            <person name="Henrissat B."/>
            <person name="Wiebenga A."/>
            <person name="De vries R.P."/>
            <person name="Grigoriev I.V."/>
            <person name="Mortensen U.H."/>
            <person name="Andersen M.R."/>
            <person name="Baker S.E."/>
        </authorList>
    </citation>
    <scope>NUCLEOTIDE SEQUENCE [LARGE SCALE GENOMIC DNA]</scope>
    <source>
        <strain evidence="1 2">CBS 115571</strain>
    </source>
</reference>
<keyword evidence="2" id="KW-1185">Reference proteome</keyword>
<protein>
    <submittedName>
        <fullName evidence="1">Uncharacterized protein</fullName>
    </submittedName>
</protein>